<dbReference type="SUPFAM" id="SSF48452">
    <property type="entry name" value="TPR-like"/>
    <property type="match status" value="1"/>
</dbReference>
<dbReference type="Pfam" id="PF14559">
    <property type="entry name" value="TPR_19"/>
    <property type="match status" value="1"/>
</dbReference>
<keyword evidence="1" id="KW-1133">Transmembrane helix</keyword>
<dbReference type="InterPro" id="IPR014562">
    <property type="entry name" value="UCP030959_TPR_rpt-cont"/>
</dbReference>
<dbReference type="PIRSF" id="PIRSF030959">
    <property type="entry name" value="UCP030959"/>
    <property type="match status" value="1"/>
</dbReference>
<reference evidence="3" key="3">
    <citation type="submission" date="2022-05" db="EMBL/GenBank/DDBJ databases">
        <authorList>
            <person name="Kunte H.-J."/>
        </authorList>
    </citation>
    <scope>NUCLEOTIDE SEQUENCE</scope>
    <source>
        <strain evidence="3">G5</strain>
    </source>
</reference>
<protein>
    <submittedName>
        <fullName evidence="3">Tetratricopeptide repeat protein</fullName>
    </submittedName>
</protein>
<reference evidence="2 4" key="1">
    <citation type="submission" date="2019-05" db="EMBL/GenBank/DDBJ databases">
        <title>Whole genome sequence analysis of Cupriavidus campinensis S14E4C strain.</title>
        <authorList>
            <person name="Abbaszade G."/>
            <person name="Szabo A."/>
            <person name="Toumi M."/>
            <person name="Toth E."/>
        </authorList>
    </citation>
    <scope>NUCLEOTIDE SEQUENCE [LARGE SCALE GENOMIC DNA]</scope>
    <source>
        <strain evidence="2 4">S14E4C</strain>
    </source>
</reference>
<dbReference type="InterPro" id="IPR011990">
    <property type="entry name" value="TPR-like_helical_dom_sf"/>
</dbReference>
<evidence type="ECO:0000313" key="4">
    <source>
        <dbReference type="Proteomes" id="UP000318943"/>
    </source>
</evidence>
<dbReference type="Gene3D" id="1.25.40.10">
    <property type="entry name" value="Tetratricopeptide repeat domain"/>
    <property type="match status" value="1"/>
</dbReference>
<reference evidence="3" key="2">
    <citation type="journal article" date="2022" name="Microbiol. Resour. Announc.">
        <title>Genome Sequence of Cupriavidus campinensis Strain G5, a Member of a Bacterial Consortium Capable of Polyethylene Degradation.</title>
        <authorList>
            <person name="Schneider B."/>
            <person name="Pfeiffer F."/>
            <person name="Dyall-Smith M."/>
            <person name="Kunte H.J."/>
        </authorList>
    </citation>
    <scope>NUCLEOTIDE SEQUENCE</scope>
    <source>
        <strain evidence="3">G5</strain>
    </source>
</reference>
<accession>A0AAE9HZ04</accession>
<keyword evidence="4" id="KW-1185">Reference proteome</keyword>
<evidence type="ECO:0000256" key="1">
    <source>
        <dbReference type="SAM" id="Phobius"/>
    </source>
</evidence>
<dbReference type="EMBL" id="VCIZ01000010">
    <property type="protein sequence ID" value="TSP11399.1"/>
    <property type="molecule type" value="Genomic_DNA"/>
</dbReference>
<feature type="transmembrane region" description="Helical" evidence="1">
    <location>
        <begin position="6"/>
        <end position="27"/>
    </location>
</feature>
<dbReference type="RefSeq" id="WP_144199450.1">
    <property type="nucleotide sequence ID" value="NZ_CP097330.1"/>
</dbReference>
<keyword evidence="1" id="KW-0812">Transmembrane</keyword>
<dbReference type="KEGG" id="ccam:M5D45_11680"/>
<evidence type="ECO:0000313" key="2">
    <source>
        <dbReference type="EMBL" id="TSP11399.1"/>
    </source>
</evidence>
<sequence>MSSLGLGGIGGIGLHVIVAIFFAVHAVRTHQNMYWLLLLFLFPGLGSVVYFFAVYLPSLRQTRGARAAGRAIRQIVDPNRAVREARDAFDRAPTVDHRMRLGAALLDAGQPAEALTHYQTAANGPFASDPALLEGLARAQVATGQPAPAQATLETLFSHHPHAREQATPSLLYAQALAATGAPGTRAAFEQALTSASDAAPRCLFADWLAAQPDAADRERAKALYADIVHDARHWPRHAREHNREWLQRAQAALGQ</sequence>
<name>A0AAE9HZ04_9BURK</name>
<dbReference type="EMBL" id="CP097330">
    <property type="protein sequence ID" value="URF03200.1"/>
    <property type="molecule type" value="Genomic_DNA"/>
</dbReference>
<dbReference type="Proteomes" id="UP001056132">
    <property type="component" value="Chromosome 1"/>
</dbReference>
<organism evidence="3 5">
    <name type="scientific">Cupriavidus campinensis</name>
    <dbReference type="NCBI Taxonomy" id="151783"/>
    <lineage>
        <taxon>Bacteria</taxon>
        <taxon>Pseudomonadati</taxon>
        <taxon>Pseudomonadota</taxon>
        <taxon>Betaproteobacteria</taxon>
        <taxon>Burkholderiales</taxon>
        <taxon>Burkholderiaceae</taxon>
        <taxon>Cupriavidus</taxon>
    </lineage>
</organism>
<evidence type="ECO:0000313" key="3">
    <source>
        <dbReference type="EMBL" id="URF03200.1"/>
    </source>
</evidence>
<dbReference type="AlphaFoldDB" id="A0AAE9HZ04"/>
<evidence type="ECO:0000313" key="5">
    <source>
        <dbReference type="Proteomes" id="UP001056132"/>
    </source>
</evidence>
<keyword evidence="1" id="KW-0472">Membrane</keyword>
<proteinExistence type="predicted"/>
<dbReference type="Proteomes" id="UP000318943">
    <property type="component" value="Unassembled WGS sequence"/>
</dbReference>
<gene>
    <name evidence="2" type="ORF">FGG12_17310</name>
    <name evidence="3" type="ORF">M5D45_11680</name>
</gene>
<feature type="transmembrane region" description="Helical" evidence="1">
    <location>
        <begin position="34"/>
        <end position="56"/>
    </location>
</feature>